<dbReference type="NCBIfam" id="TIGR00556">
    <property type="entry name" value="pantethn_trn"/>
    <property type="match status" value="1"/>
</dbReference>
<dbReference type="SUPFAM" id="SSF56214">
    <property type="entry name" value="4'-phosphopantetheinyl transferase"/>
    <property type="match status" value="1"/>
</dbReference>
<evidence type="ECO:0000313" key="11">
    <source>
        <dbReference type="Proteomes" id="UP001144280"/>
    </source>
</evidence>
<organism evidence="10 11">
    <name type="scientific">Phytohabitans aurantiacus</name>
    <dbReference type="NCBI Taxonomy" id="3016789"/>
    <lineage>
        <taxon>Bacteria</taxon>
        <taxon>Bacillati</taxon>
        <taxon>Actinomycetota</taxon>
        <taxon>Actinomycetes</taxon>
        <taxon>Micromonosporales</taxon>
        <taxon>Micromonosporaceae</taxon>
    </lineage>
</organism>
<keyword evidence="7 8" id="KW-0275">Fatty acid biosynthesis</keyword>
<gene>
    <name evidence="10" type="primary">acpS_2</name>
    <name evidence="8" type="synonym">acpS</name>
    <name evidence="10" type="ORF">Pa4123_45390</name>
</gene>
<keyword evidence="8" id="KW-0963">Cytoplasm</keyword>
<feature type="binding site" evidence="8">
    <location>
        <position position="6"/>
    </location>
    <ligand>
        <name>Mg(2+)</name>
        <dbReference type="ChEBI" id="CHEBI:18420"/>
    </ligand>
</feature>
<evidence type="ECO:0000256" key="2">
    <source>
        <dbReference type="ARBA" id="ARBA00022679"/>
    </source>
</evidence>
<comment type="function">
    <text evidence="8">Transfers the 4'-phosphopantetheine moiety from coenzyme A to a Ser of acyl-carrier-protein.</text>
</comment>
<feature type="binding site" evidence="8">
    <location>
        <position position="55"/>
    </location>
    <ligand>
        <name>Mg(2+)</name>
        <dbReference type="ChEBI" id="CHEBI:18420"/>
    </ligand>
</feature>
<evidence type="ECO:0000259" key="9">
    <source>
        <dbReference type="Pfam" id="PF01648"/>
    </source>
</evidence>
<dbReference type="EC" id="2.7.8.7" evidence="8"/>
<evidence type="ECO:0000256" key="3">
    <source>
        <dbReference type="ARBA" id="ARBA00022723"/>
    </source>
</evidence>
<evidence type="ECO:0000313" key="10">
    <source>
        <dbReference type="EMBL" id="GLH99264.1"/>
    </source>
</evidence>
<comment type="subcellular location">
    <subcellularLocation>
        <location evidence="8">Cytoplasm</location>
    </subcellularLocation>
</comment>
<dbReference type="InterPro" id="IPR002582">
    <property type="entry name" value="ACPS"/>
</dbReference>
<evidence type="ECO:0000256" key="1">
    <source>
        <dbReference type="ARBA" id="ARBA00022516"/>
    </source>
</evidence>
<comment type="cofactor">
    <cofactor evidence="8">
        <name>Mg(2+)</name>
        <dbReference type="ChEBI" id="CHEBI:18420"/>
    </cofactor>
</comment>
<proteinExistence type="inferred from homology"/>
<dbReference type="InterPro" id="IPR004568">
    <property type="entry name" value="Ppantetheine-prot_Trfase_dom"/>
</dbReference>
<accession>A0ABQ5QXU5</accession>
<reference evidence="10" key="1">
    <citation type="submission" date="2022-12" db="EMBL/GenBank/DDBJ databases">
        <title>New Phytohabitans aurantiacus sp. RD004123 nov., an actinomycete isolated from soil.</title>
        <authorList>
            <person name="Triningsih D.W."/>
            <person name="Harunari E."/>
            <person name="Igarashi Y."/>
        </authorList>
    </citation>
    <scope>NUCLEOTIDE SEQUENCE</scope>
    <source>
        <strain evidence="10">RD004123</strain>
    </source>
</reference>
<evidence type="ECO:0000256" key="6">
    <source>
        <dbReference type="ARBA" id="ARBA00023098"/>
    </source>
</evidence>
<protein>
    <recommendedName>
        <fullName evidence="8">Holo-[acyl-carrier-protein] synthase</fullName>
        <shortName evidence="8">Holo-ACP synthase</shortName>
        <ecNumber evidence="8">2.7.8.7</ecNumber>
    </recommendedName>
    <alternativeName>
        <fullName evidence="8">4'-phosphopantetheinyl transferase AcpS</fullName>
    </alternativeName>
</protein>
<evidence type="ECO:0000256" key="7">
    <source>
        <dbReference type="ARBA" id="ARBA00023160"/>
    </source>
</evidence>
<evidence type="ECO:0000256" key="5">
    <source>
        <dbReference type="ARBA" id="ARBA00022842"/>
    </source>
</evidence>
<keyword evidence="2 8" id="KW-0808">Transferase</keyword>
<keyword evidence="6 8" id="KW-0443">Lipid metabolism</keyword>
<evidence type="ECO:0000256" key="8">
    <source>
        <dbReference type="HAMAP-Rule" id="MF_00101"/>
    </source>
</evidence>
<keyword evidence="1 8" id="KW-0444">Lipid biosynthesis</keyword>
<dbReference type="Pfam" id="PF01648">
    <property type="entry name" value="ACPS"/>
    <property type="match status" value="1"/>
</dbReference>
<feature type="domain" description="4'-phosphopantetheinyl transferase" evidence="9">
    <location>
        <begin position="2"/>
        <end position="98"/>
    </location>
</feature>
<evidence type="ECO:0000256" key="4">
    <source>
        <dbReference type="ARBA" id="ARBA00022832"/>
    </source>
</evidence>
<dbReference type="InterPro" id="IPR008278">
    <property type="entry name" value="4-PPantetheinyl_Trfase_dom"/>
</dbReference>
<sequence length="124" mass="13012">MRIGADLVDVARFAPIAAHPRGRRMVFTDAELAVADTLGTRRRGEYLAGRFCAKEAVAKALGRGLGQGLAWRDIEVLGDAHGAPVVTMRGGALAIATRQRVARVELSLSHQGGLVFGVAVAIPA</sequence>
<dbReference type="EMBL" id="BSDI01000022">
    <property type="protein sequence ID" value="GLH99264.1"/>
    <property type="molecule type" value="Genomic_DNA"/>
</dbReference>
<comment type="caution">
    <text evidence="10">The sequence shown here is derived from an EMBL/GenBank/DDBJ whole genome shotgun (WGS) entry which is preliminary data.</text>
</comment>
<keyword evidence="4 8" id="KW-0276">Fatty acid metabolism</keyword>
<keyword evidence="3 8" id="KW-0479">Metal-binding</keyword>
<dbReference type="InterPro" id="IPR037143">
    <property type="entry name" value="4-PPantetheinyl_Trfase_dom_sf"/>
</dbReference>
<dbReference type="Proteomes" id="UP001144280">
    <property type="component" value="Unassembled WGS sequence"/>
</dbReference>
<dbReference type="HAMAP" id="MF_00101">
    <property type="entry name" value="AcpS"/>
    <property type="match status" value="1"/>
</dbReference>
<comment type="similarity">
    <text evidence="8">Belongs to the P-Pant transferase superfamily. AcpS family.</text>
</comment>
<keyword evidence="5 8" id="KW-0460">Magnesium</keyword>
<dbReference type="Gene3D" id="3.90.470.20">
    <property type="entry name" value="4'-phosphopantetheinyl transferase domain"/>
    <property type="match status" value="1"/>
</dbReference>
<keyword evidence="11" id="KW-1185">Reference proteome</keyword>
<dbReference type="NCBIfam" id="TIGR00516">
    <property type="entry name" value="acpS"/>
    <property type="match status" value="1"/>
</dbReference>
<comment type="catalytic activity">
    <reaction evidence="8">
        <text>apo-[ACP] + CoA = holo-[ACP] + adenosine 3',5'-bisphosphate + H(+)</text>
        <dbReference type="Rhea" id="RHEA:12068"/>
        <dbReference type="Rhea" id="RHEA-COMP:9685"/>
        <dbReference type="Rhea" id="RHEA-COMP:9690"/>
        <dbReference type="ChEBI" id="CHEBI:15378"/>
        <dbReference type="ChEBI" id="CHEBI:29999"/>
        <dbReference type="ChEBI" id="CHEBI:57287"/>
        <dbReference type="ChEBI" id="CHEBI:58343"/>
        <dbReference type="ChEBI" id="CHEBI:64479"/>
        <dbReference type="EC" id="2.7.8.7"/>
    </reaction>
</comment>
<name>A0ABQ5QXU5_9ACTN</name>
<dbReference type="RefSeq" id="WP_281898802.1">
    <property type="nucleotide sequence ID" value="NZ_BSDI01000022.1"/>
</dbReference>